<gene>
    <name evidence="2" type="ORF">ALOHA_HF4000009L19ctg1g14</name>
</gene>
<dbReference type="AlphaFoldDB" id="B3T1F8"/>
<proteinExistence type="predicted"/>
<name>B3T1F8_9ZZZZ</name>
<evidence type="ECO:0000256" key="1">
    <source>
        <dbReference type="ARBA" id="ARBA00022729"/>
    </source>
</evidence>
<dbReference type="InterPro" id="IPR013517">
    <property type="entry name" value="FG-GAP"/>
</dbReference>
<dbReference type="EMBL" id="EU016575">
    <property type="protein sequence ID" value="ABZ06417.1"/>
    <property type="molecule type" value="Genomic_DNA"/>
</dbReference>
<dbReference type="Gene3D" id="2.130.10.130">
    <property type="entry name" value="Integrin alpha, N-terminal"/>
    <property type="match status" value="1"/>
</dbReference>
<dbReference type="PANTHER" id="PTHR46580">
    <property type="entry name" value="SENSOR KINASE-RELATED"/>
    <property type="match status" value="1"/>
</dbReference>
<protein>
    <submittedName>
        <fullName evidence="2">Putative FG-GAP repeat protein</fullName>
    </submittedName>
</protein>
<accession>B3T1F8</accession>
<sequence>MLLTAGLVIASGWFVLGATRIQQAAPLLTAPERYVTDISIAEEVLAVVQQSIRSTLLDGVRNFDWERASRGLSPDFLGRFPKPEDGRTIDDASLVIRRYEATDLGIQRRDQFLESLRLHTASWTSVEQASWKVFTFLLEPSRDRAFAQVHLQLGGPGSAGQRTLVDATVEVLVVEAAPDEWVISRLDLIEGSRVHNPSPPFRDITDAVGFHFNRSDVNGDLRQDIIDTRSSLIDSGLSVVDWDHDGFWDLLVTESMNHSLLFRNDGKGGFERELLPIKDRRLVPSQLVFVDLDGDGLEELVGNRVLYRDGYGSMGIYTRPDGEWVFLPQALEFDNPSDVRRTDAQAMTAADVNGDGLLDLFVAGYETDQSRDPRRFNRVDAHDGADNLLFINQGDLRFTEASDALGITGTQYTYVAQFFDFDGDGDVDLFEGNDYGRNVVWDNTGDGFRAFEDHPLTRHASNTMGITIGDWDNTGAWGVYVSNMYSHAGRRVLRLTESLGDVMRADLEGLAAGNQLFVRKTDGGDGWEDQARLLDVNVAGWAWGCLFYDLDNDGDKEIFVTNGNTSFRDPDAPDY</sequence>
<organism evidence="2">
    <name type="scientific">uncultured marine microorganism HF4000_009L19</name>
    <dbReference type="NCBI Taxonomy" id="455516"/>
    <lineage>
        <taxon>unclassified sequences</taxon>
        <taxon>environmental samples</taxon>
    </lineage>
</organism>
<dbReference type="SUPFAM" id="SSF69318">
    <property type="entry name" value="Integrin alpha N-terminal domain"/>
    <property type="match status" value="1"/>
</dbReference>
<dbReference type="PANTHER" id="PTHR46580:SF2">
    <property type="entry name" value="MAM DOMAIN-CONTAINING PROTEIN"/>
    <property type="match status" value="1"/>
</dbReference>
<dbReference type="InterPro" id="IPR028994">
    <property type="entry name" value="Integrin_alpha_N"/>
</dbReference>
<keyword evidence="1" id="KW-0732">Signal</keyword>
<evidence type="ECO:0000313" key="2">
    <source>
        <dbReference type="EMBL" id="ABZ06417.1"/>
    </source>
</evidence>
<reference evidence="2" key="1">
    <citation type="journal article" date="2008" name="ISME J.">
        <title>Genomic patterns of recombination, clonal divergence and environment in marine microbial populations.</title>
        <authorList>
            <person name="Konstantinidis K.T."/>
            <person name="Delong E.F."/>
        </authorList>
    </citation>
    <scope>NUCLEOTIDE SEQUENCE</scope>
</reference>
<dbReference type="Pfam" id="PF13517">
    <property type="entry name" value="FG-GAP_3"/>
    <property type="match status" value="2"/>
</dbReference>